<dbReference type="RefSeq" id="WP_059746741.1">
    <property type="nucleotide sequence ID" value="NZ_LRDC01000035.1"/>
</dbReference>
<evidence type="ECO:0000313" key="2">
    <source>
        <dbReference type="EMBL" id="KVX00775.1"/>
    </source>
</evidence>
<sequence>MNKTNLMALGLLSLSATLTSSAVFAGGNDDPLLTKVMLDQFEKGVDPQDPTQFSAQAWLGYDLNKLWLKTEGEYSNSDKQDLEIQALYSKPIAPYWDVQFGIKTDIKPTPNRNWAVIGVQGLAPYFFDIDAALFIGDQGRTAMRLSAEYELLITQKWILTPEVEVNLFGKDDAELGIGSGLSDVSAGLRLRYEIVREFAPYIGVDWRQKLGNTADYARSEGEDTQETQFVIGFSAWF</sequence>
<dbReference type="Pfam" id="PF05275">
    <property type="entry name" value="CopB"/>
    <property type="match status" value="1"/>
</dbReference>
<name>A0A119CZ38_SHEFR</name>
<evidence type="ECO:0000256" key="1">
    <source>
        <dbReference type="SAM" id="SignalP"/>
    </source>
</evidence>
<dbReference type="GO" id="GO:0005507">
    <property type="term" value="F:copper ion binding"/>
    <property type="evidence" value="ECO:0007669"/>
    <property type="project" value="InterPro"/>
</dbReference>
<proteinExistence type="predicted"/>
<dbReference type="GO" id="GO:0009279">
    <property type="term" value="C:cell outer membrane"/>
    <property type="evidence" value="ECO:0007669"/>
    <property type="project" value="InterPro"/>
</dbReference>
<gene>
    <name evidence="2" type="ORF">AWJ07_19790</name>
</gene>
<dbReference type="Proteomes" id="UP000055702">
    <property type="component" value="Unassembled WGS sequence"/>
</dbReference>
<keyword evidence="1" id="KW-0732">Signal</keyword>
<protein>
    <submittedName>
        <fullName evidence="2">Copper resistance protein CopB</fullName>
    </submittedName>
</protein>
<dbReference type="InterPro" id="IPR007939">
    <property type="entry name" value="Cu-R_B_prcur"/>
</dbReference>
<reference evidence="2 3" key="1">
    <citation type="submission" date="2016-01" db="EMBL/GenBank/DDBJ databases">
        <title>Draft genome of the antarctic isolate Shewanella frigidimarina Ag06-30.</title>
        <authorList>
            <person name="Parmeciano Di Noto G."/>
            <person name="Vazquez S."/>
            <person name="Mac Cormack W."/>
            <person name="Iriarte A."/>
            <person name="Quiroga C."/>
        </authorList>
    </citation>
    <scope>NUCLEOTIDE SEQUENCE [LARGE SCALE GENOMIC DNA]</scope>
    <source>
        <strain evidence="2 3">Ag06-30</strain>
    </source>
</reference>
<organism evidence="2">
    <name type="scientific">Shewanella frigidimarina</name>
    <dbReference type="NCBI Taxonomy" id="56812"/>
    <lineage>
        <taxon>Bacteria</taxon>
        <taxon>Pseudomonadati</taxon>
        <taxon>Pseudomonadota</taxon>
        <taxon>Gammaproteobacteria</taxon>
        <taxon>Alteromonadales</taxon>
        <taxon>Shewanellaceae</taxon>
        <taxon>Shewanella</taxon>
    </lineage>
</organism>
<dbReference type="EMBL" id="LRDC01000035">
    <property type="protein sequence ID" value="KVX00775.1"/>
    <property type="molecule type" value="Genomic_DNA"/>
</dbReference>
<evidence type="ECO:0000313" key="3">
    <source>
        <dbReference type="Proteomes" id="UP000055702"/>
    </source>
</evidence>
<dbReference type="InterPro" id="IPR011250">
    <property type="entry name" value="OMP/PagP_B-barrel"/>
</dbReference>
<comment type="caution">
    <text evidence="2">The sequence shown here is derived from an EMBL/GenBank/DDBJ whole genome shotgun (WGS) entry which is preliminary data.</text>
</comment>
<dbReference type="SUPFAM" id="SSF56925">
    <property type="entry name" value="OMPA-like"/>
    <property type="match status" value="1"/>
</dbReference>
<dbReference type="AlphaFoldDB" id="A0A119CZ38"/>
<dbReference type="GO" id="GO:0006878">
    <property type="term" value="P:intracellular copper ion homeostasis"/>
    <property type="evidence" value="ECO:0007669"/>
    <property type="project" value="InterPro"/>
</dbReference>
<accession>A0A119CZ38</accession>
<feature type="chain" id="PRO_5007161888" evidence="1">
    <location>
        <begin position="26"/>
        <end position="237"/>
    </location>
</feature>
<feature type="signal peptide" evidence="1">
    <location>
        <begin position="1"/>
        <end position="25"/>
    </location>
</feature>